<proteinExistence type="predicted"/>
<dbReference type="InterPro" id="IPR001320">
    <property type="entry name" value="Iontro_rcpt_C"/>
</dbReference>
<dbReference type="Pfam" id="PF00497">
    <property type="entry name" value="SBP_bac_3"/>
    <property type="match status" value="1"/>
</dbReference>
<evidence type="ECO:0000313" key="5">
    <source>
        <dbReference type="EMBL" id="EFR43125.1"/>
    </source>
</evidence>
<organism evidence="5 6">
    <name type="scientific">Dialister micraerophilus UPII 345-E</name>
    <dbReference type="NCBI Taxonomy" id="910314"/>
    <lineage>
        <taxon>Bacteria</taxon>
        <taxon>Bacillati</taxon>
        <taxon>Bacillota</taxon>
        <taxon>Negativicutes</taxon>
        <taxon>Veillonellales</taxon>
        <taxon>Veillonellaceae</taxon>
        <taxon>Dialister</taxon>
    </lineage>
</organism>
<dbReference type="GO" id="GO:0015276">
    <property type="term" value="F:ligand-gated monoatomic ion channel activity"/>
    <property type="evidence" value="ECO:0007669"/>
    <property type="project" value="InterPro"/>
</dbReference>
<feature type="domain" description="Ionotropic glutamate receptor C-terminal" evidence="4">
    <location>
        <begin position="39"/>
        <end position="261"/>
    </location>
</feature>
<dbReference type="SMART" id="SM00062">
    <property type="entry name" value="PBPb"/>
    <property type="match status" value="1"/>
</dbReference>
<evidence type="ECO:0000256" key="1">
    <source>
        <dbReference type="ARBA" id="ARBA00022729"/>
    </source>
</evidence>
<dbReference type="InterPro" id="IPR001638">
    <property type="entry name" value="Solute-binding_3/MltF_N"/>
</dbReference>
<name>E4L808_9FIRM</name>
<dbReference type="CDD" id="cd00996">
    <property type="entry name" value="PBP2_AatB_like"/>
    <property type="match status" value="1"/>
</dbReference>
<dbReference type="PANTHER" id="PTHR35936">
    <property type="entry name" value="MEMBRANE-BOUND LYTIC MUREIN TRANSGLYCOSYLASE F"/>
    <property type="match status" value="1"/>
</dbReference>
<evidence type="ECO:0000259" key="3">
    <source>
        <dbReference type="SMART" id="SM00062"/>
    </source>
</evidence>
<dbReference type="eggNOG" id="COG0834">
    <property type="taxonomic scope" value="Bacteria"/>
</dbReference>
<dbReference type="Gene3D" id="3.40.190.10">
    <property type="entry name" value="Periplasmic binding protein-like II"/>
    <property type="match status" value="2"/>
</dbReference>
<feature type="signal peptide" evidence="2">
    <location>
        <begin position="1"/>
        <end position="22"/>
    </location>
</feature>
<dbReference type="Proteomes" id="UP000004594">
    <property type="component" value="Unassembled WGS sequence"/>
</dbReference>
<dbReference type="SMART" id="SM00079">
    <property type="entry name" value="PBPe"/>
    <property type="match status" value="1"/>
</dbReference>
<feature type="domain" description="Solute-binding protein family 3/N-terminal" evidence="3">
    <location>
        <begin position="39"/>
        <end position="262"/>
    </location>
</feature>
<evidence type="ECO:0000259" key="4">
    <source>
        <dbReference type="SMART" id="SM00079"/>
    </source>
</evidence>
<dbReference type="PANTHER" id="PTHR35936:SF34">
    <property type="entry name" value="ABC TRANSPORTER EXTRACELLULAR-BINDING PROTEIN YCKB-RELATED"/>
    <property type="match status" value="1"/>
</dbReference>
<dbReference type="AlphaFoldDB" id="E4L808"/>
<dbReference type="GO" id="GO:0016020">
    <property type="term" value="C:membrane"/>
    <property type="evidence" value="ECO:0007669"/>
    <property type="project" value="InterPro"/>
</dbReference>
<accession>E4L808</accession>
<dbReference type="EMBL" id="AENT01000010">
    <property type="protein sequence ID" value="EFR43125.1"/>
    <property type="molecule type" value="Genomic_DNA"/>
</dbReference>
<sequence>MKQWKKMLVVGMVAAGVVGLVAGCGSDSAKNDSTQKPKKIIAGLDDTFAPMGFRDENGNIVGFDVDIAKAVSKEIGVEIEFKPIDWASKESELNSGRIDCIWNGLSITPEREEKMDFTNPYMNNDQIYVVMDNSDIKSASDLKGKRICFQEGSTVDLALNKNMDLRHSFGEIKTYPDFTSCFLDLDANRADAVLVDGILADYYMTKSPDKYRRLPEKLSTEPFAIGVKKGNEEIVKMLNEGIEEVKASGEAAKISQKWFQRDVIG</sequence>
<dbReference type="RefSeq" id="WP_007554207.1">
    <property type="nucleotide sequence ID" value="NZ_AENT01000010.1"/>
</dbReference>
<reference evidence="5 6" key="1">
    <citation type="submission" date="2010-11" db="EMBL/GenBank/DDBJ databases">
        <authorList>
            <person name="Durkin A.S."/>
            <person name="Madupu R."/>
            <person name="Torralba M."/>
            <person name="Gillis M."/>
            <person name="Methe B."/>
            <person name="Sutton G."/>
            <person name="Nelson K.E."/>
        </authorList>
    </citation>
    <scope>NUCLEOTIDE SEQUENCE [LARGE SCALE GENOMIC DNA]</scope>
    <source>
        <strain evidence="5 6">UPII 345-E</strain>
    </source>
</reference>
<dbReference type="PROSITE" id="PS51257">
    <property type="entry name" value="PROKAR_LIPOPROTEIN"/>
    <property type="match status" value="1"/>
</dbReference>
<protein>
    <submittedName>
        <fullName evidence="5">ABC transporter, substrate-binding protein, family 3</fullName>
    </submittedName>
</protein>
<keyword evidence="1 2" id="KW-0732">Signal</keyword>
<feature type="chain" id="PRO_5038479274" evidence="2">
    <location>
        <begin position="23"/>
        <end position="265"/>
    </location>
</feature>
<gene>
    <name evidence="5" type="ORF">HMPREF9220_0854</name>
</gene>
<evidence type="ECO:0000313" key="6">
    <source>
        <dbReference type="Proteomes" id="UP000004594"/>
    </source>
</evidence>
<comment type="caution">
    <text evidence="5">The sequence shown here is derived from an EMBL/GenBank/DDBJ whole genome shotgun (WGS) entry which is preliminary data.</text>
</comment>
<dbReference type="OrthoDB" id="9775197at2"/>
<dbReference type="SUPFAM" id="SSF53850">
    <property type="entry name" value="Periplasmic binding protein-like II"/>
    <property type="match status" value="1"/>
</dbReference>
<evidence type="ECO:0000256" key="2">
    <source>
        <dbReference type="SAM" id="SignalP"/>
    </source>
</evidence>